<comment type="caution">
    <text evidence="1">The sequence shown here is derived from an EMBL/GenBank/DDBJ whole genome shotgun (WGS) entry which is preliminary data.</text>
</comment>
<proteinExistence type="predicted"/>
<protein>
    <recommendedName>
        <fullName evidence="3">Bacteriocin</fullName>
    </recommendedName>
</protein>
<evidence type="ECO:0008006" key="3">
    <source>
        <dbReference type="Google" id="ProtNLM"/>
    </source>
</evidence>
<dbReference type="Proteomes" id="UP000004870">
    <property type="component" value="Unassembled WGS sequence"/>
</dbReference>
<name>C8NDJ0_CARH6</name>
<gene>
    <name evidence="1" type="ORF">HMPREF0198_2568</name>
</gene>
<evidence type="ECO:0000313" key="1">
    <source>
        <dbReference type="EMBL" id="EEV87329.1"/>
    </source>
</evidence>
<keyword evidence="2" id="KW-1185">Reference proteome</keyword>
<dbReference type="AlphaFoldDB" id="C8NDJ0"/>
<accession>C8NDJ0</accession>
<dbReference type="RefSeq" id="WP_004143413.1">
    <property type="nucleotide sequence ID" value="NZ_GG694030.1"/>
</dbReference>
<dbReference type="HOGENOM" id="CLU_2407857_0_0_6"/>
<evidence type="ECO:0000313" key="2">
    <source>
        <dbReference type="Proteomes" id="UP000004870"/>
    </source>
</evidence>
<reference evidence="1 2" key="1">
    <citation type="submission" date="2009-08" db="EMBL/GenBank/DDBJ databases">
        <authorList>
            <person name="Qin X."/>
            <person name="Bachman B."/>
            <person name="Battles P."/>
            <person name="Bell A."/>
            <person name="Bess C."/>
            <person name="Bickham C."/>
            <person name="Chaboub L."/>
            <person name="Chen D."/>
            <person name="Coyle M."/>
            <person name="Deiros D.R."/>
            <person name="Dinh H."/>
            <person name="Forbes L."/>
            <person name="Fowler G."/>
            <person name="Francisco L."/>
            <person name="Fu Q."/>
            <person name="Gubbala S."/>
            <person name="Hale W."/>
            <person name="Han Y."/>
            <person name="Hemphill L."/>
            <person name="Highlander S.K."/>
            <person name="Hirani K."/>
            <person name="Hogues M."/>
            <person name="Jackson L."/>
            <person name="Jakkamsetti A."/>
            <person name="Javaid M."/>
            <person name="Jiang H."/>
            <person name="Korchina V."/>
            <person name="Kovar C."/>
            <person name="Lara F."/>
            <person name="Lee S."/>
            <person name="Mata R."/>
            <person name="Mathew T."/>
            <person name="Moen C."/>
            <person name="Morales K."/>
            <person name="Munidasa M."/>
            <person name="Nazareth L."/>
            <person name="Ngo R."/>
            <person name="Nguyen L."/>
            <person name="Okwuonu G."/>
            <person name="Ongeri F."/>
            <person name="Patil S."/>
            <person name="Petrosino J."/>
            <person name="Pham C."/>
            <person name="Pham P."/>
            <person name="Pu L.-L."/>
            <person name="Puazo M."/>
            <person name="Raj R."/>
            <person name="Reid J."/>
            <person name="Rouhana J."/>
            <person name="Saada N."/>
            <person name="Shang Y."/>
            <person name="Simmons D."/>
            <person name="Thornton R."/>
            <person name="Warren J."/>
            <person name="Weissenberger G."/>
            <person name="Zhang J."/>
            <person name="Zhang L."/>
            <person name="Zhou C."/>
            <person name="Zhu D."/>
            <person name="Muzny D."/>
            <person name="Worley K."/>
            <person name="Gibbs R."/>
        </authorList>
    </citation>
    <scope>NUCLEOTIDE SEQUENCE [LARGE SCALE GENOMIC DNA]</scope>
    <source>
        <strain evidence="2">ATCC 15826 / DSM 8339 / NCTC 10426 / 6573</strain>
    </source>
</reference>
<organism evidence="1 2">
    <name type="scientific">Cardiobacterium hominis (strain ATCC 15826 / DSM 8339 / NCTC 10426 / 6573)</name>
    <dbReference type="NCBI Taxonomy" id="638300"/>
    <lineage>
        <taxon>Bacteria</taxon>
        <taxon>Pseudomonadati</taxon>
        <taxon>Pseudomonadota</taxon>
        <taxon>Gammaproteobacteria</taxon>
        <taxon>Cardiobacteriales</taxon>
        <taxon>Cardiobacteriaceae</taxon>
        <taxon>Cardiobacterium</taxon>
    </lineage>
</organism>
<dbReference type="GeneID" id="84790806"/>
<dbReference type="EMBL" id="ACKY01000138">
    <property type="protein sequence ID" value="EEV87329.1"/>
    <property type="molecule type" value="Genomic_DNA"/>
</dbReference>
<sequence length="92" mass="10203">MKELTINEVKKVSGARGFDSGDFSTITGMAGAAFGNKVFPAWRFAGPFWPGLAAWAFVRFVAEPQINMTKQDVQNLGQNYIDRVNRGEYVPD</sequence>